<dbReference type="OrthoDB" id="1932224at2759"/>
<proteinExistence type="predicted"/>
<accession>A0A8T2QG01</accession>
<name>A0A8T2QG01_CERRI</name>
<feature type="compositionally biased region" description="Polar residues" evidence="1">
    <location>
        <begin position="103"/>
        <end position="118"/>
    </location>
</feature>
<feature type="compositionally biased region" description="Basic and acidic residues" evidence="1">
    <location>
        <begin position="32"/>
        <end position="45"/>
    </location>
</feature>
<protein>
    <submittedName>
        <fullName evidence="2">Uncharacterized protein</fullName>
    </submittedName>
</protein>
<evidence type="ECO:0000313" key="2">
    <source>
        <dbReference type="EMBL" id="KAH7282656.1"/>
    </source>
</evidence>
<feature type="region of interest" description="Disordered" evidence="1">
    <location>
        <begin position="30"/>
        <end position="71"/>
    </location>
</feature>
<gene>
    <name evidence="2" type="ORF">KP509_35G042100</name>
</gene>
<dbReference type="EMBL" id="CM035440">
    <property type="protein sequence ID" value="KAH7282656.1"/>
    <property type="molecule type" value="Genomic_DNA"/>
</dbReference>
<reference evidence="2" key="1">
    <citation type="submission" date="2021-08" db="EMBL/GenBank/DDBJ databases">
        <title>WGS assembly of Ceratopteris richardii.</title>
        <authorList>
            <person name="Marchant D.B."/>
            <person name="Chen G."/>
            <person name="Jenkins J."/>
            <person name="Shu S."/>
            <person name="Leebens-Mack J."/>
            <person name="Grimwood J."/>
            <person name="Schmutz J."/>
            <person name="Soltis P."/>
            <person name="Soltis D."/>
            <person name="Chen Z.-H."/>
        </authorList>
    </citation>
    <scope>NUCLEOTIDE SEQUENCE</scope>
    <source>
        <strain evidence="2">Whitten #5841</strain>
        <tissue evidence="2">Leaf</tissue>
    </source>
</reference>
<feature type="region of interest" description="Disordered" evidence="1">
    <location>
        <begin position="293"/>
        <end position="314"/>
    </location>
</feature>
<comment type="caution">
    <text evidence="2">The sequence shown here is derived from an EMBL/GenBank/DDBJ whole genome shotgun (WGS) entry which is preliminary data.</text>
</comment>
<evidence type="ECO:0000256" key="1">
    <source>
        <dbReference type="SAM" id="MobiDB-lite"/>
    </source>
</evidence>
<sequence>MNLCSIHPQHPLVGVCAYCLREKLAIPPTVARETRESRVSERPLNDEGIDDGDALQDKCRTSSEAGMKSSLGLDREEDIAVSSDTIKKRTLSSYINLQHDAKNPTSEDSNSENETATTRNHDLDDRIGISASPSMLKNRTLSRYFSLHHERQNPPPQASASVYPFCKETCKESVASSELQSSFALPDRQRRNPFLIGVPLSWMFALFAGRQRRRNGRSSTADRDHGRYPECLCVTPSSDWEAPRASSWEQLSYWEKPSSEWHLPLPSDPRRASDADLQELRLSNRALRVTEGASDLLTKSNGQKRSKKGQVSQPSDLHVIKWVTTKLGRLKAKRVAGRGHAAGEEKYMVSAMHENSAAGRDLQSHSIIGRENAALHRQSSMYCINSSPPFRQRRSYSGTSIPRNQLYCVNANLGTSNTRRDRESGLLRFYLTPSRGVKIGAKRQRRHHSLIPKLSEM</sequence>
<feature type="region of interest" description="Disordered" evidence="1">
    <location>
        <begin position="97"/>
        <end position="128"/>
    </location>
</feature>
<keyword evidence="3" id="KW-1185">Reference proteome</keyword>
<dbReference type="Proteomes" id="UP000825935">
    <property type="component" value="Chromosome 35"/>
</dbReference>
<dbReference type="AlphaFoldDB" id="A0A8T2QG01"/>
<evidence type="ECO:0000313" key="3">
    <source>
        <dbReference type="Proteomes" id="UP000825935"/>
    </source>
</evidence>
<organism evidence="2 3">
    <name type="scientific">Ceratopteris richardii</name>
    <name type="common">Triangle waterfern</name>
    <dbReference type="NCBI Taxonomy" id="49495"/>
    <lineage>
        <taxon>Eukaryota</taxon>
        <taxon>Viridiplantae</taxon>
        <taxon>Streptophyta</taxon>
        <taxon>Embryophyta</taxon>
        <taxon>Tracheophyta</taxon>
        <taxon>Polypodiopsida</taxon>
        <taxon>Polypodiidae</taxon>
        <taxon>Polypodiales</taxon>
        <taxon>Pteridineae</taxon>
        <taxon>Pteridaceae</taxon>
        <taxon>Parkerioideae</taxon>
        <taxon>Ceratopteris</taxon>
    </lineage>
</organism>